<dbReference type="Pfam" id="PF01120">
    <property type="entry name" value="Alpha_L_fucos"/>
    <property type="match status" value="1"/>
</dbReference>
<dbReference type="InterPro" id="IPR035992">
    <property type="entry name" value="Ricin_B-like_lectins"/>
</dbReference>
<proteinExistence type="inferred from homology"/>
<keyword evidence="5" id="KW-0378">Hydrolase</keyword>
<dbReference type="EC" id="3.2.1.51" evidence="3"/>
<evidence type="ECO:0000259" key="8">
    <source>
        <dbReference type="Pfam" id="PF01120"/>
    </source>
</evidence>
<feature type="domain" description="Glycoside hydrolase family 29 N-terminal" evidence="8">
    <location>
        <begin position="34"/>
        <end position="390"/>
    </location>
</feature>
<comment type="function">
    <text evidence="1">Alpha-L-fucosidase is responsible for hydrolyzing the alpha-1,6-linked fucose joined to the reducing-end N-acetylglucosamine of the carbohydrate moieties of glycoproteins.</text>
</comment>
<dbReference type="Pfam" id="PF14200">
    <property type="entry name" value="RicinB_lectin_2"/>
    <property type="match status" value="2"/>
</dbReference>
<dbReference type="InterPro" id="IPR000933">
    <property type="entry name" value="Glyco_hydro_29"/>
</dbReference>
<gene>
    <name evidence="10" type="ORF">D3C57_141160</name>
</gene>
<evidence type="ECO:0000256" key="7">
    <source>
        <dbReference type="SAM" id="SignalP"/>
    </source>
</evidence>
<dbReference type="InterPro" id="IPR006311">
    <property type="entry name" value="TAT_signal"/>
</dbReference>
<dbReference type="PANTHER" id="PTHR10030">
    <property type="entry name" value="ALPHA-L-FUCOSIDASE"/>
    <property type="match status" value="1"/>
</dbReference>
<dbReference type="GO" id="GO:0006004">
    <property type="term" value="P:fucose metabolic process"/>
    <property type="evidence" value="ECO:0007669"/>
    <property type="project" value="InterPro"/>
</dbReference>
<dbReference type="GO" id="GO:0005764">
    <property type="term" value="C:lysosome"/>
    <property type="evidence" value="ECO:0007669"/>
    <property type="project" value="TreeGrafter"/>
</dbReference>
<dbReference type="Gene3D" id="2.80.10.50">
    <property type="match status" value="1"/>
</dbReference>
<protein>
    <recommendedName>
        <fullName evidence="3">alpha-L-fucosidase</fullName>
        <ecNumber evidence="3">3.2.1.51</ecNumber>
    </recommendedName>
</protein>
<dbReference type="GO" id="GO:0016139">
    <property type="term" value="P:glycoside catabolic process"/>
    <property type="evidence" value="ECO:0007669"/>
    <property type="project" value="TreeGrafter"/>
</dbReference>
<dbReference type="HOGENOM" id="CLU_002934_6_0_11"/>
<evidence type="ECO:0000313" key="10">
    <source>
        <dbReference type="EMBL" id="RLV75776.1"/>
    </source>
</evidence>
<dbReference type="CDD" id="cd00161">
    <property type="entry name" value="beta-trefoil_Ricin-like"/>
    <property type="match status" value="1"/>
</dbReference>
<organism evidence="10 11">
    <name type="scientific">Streptomyces rapamycinicus (strain ATCC 29253 / DSM 41530 / NRRL 5491 / AYB-994)</name>
    <name type="common">Streptomyces hygroscopicus (strain ATCC 29253)</name>
    <dbReference type="NCBI Taxonomy" id="1343740"/>
    <lineage>
        <taxon>Bacteria</taxon>
        <taxon>Bacillati</taxon>
        <taxon>Actinomycetota</taxon>
        <taxon>Actinomycetes</taxon>
        <taxon>Kitasatosporales</taxon>
        <taxon>Streptomycetaceae</taxon>
        <taxon>Streptomyces</taxon>
        <taxon>Streptomyces violaceusniger group</taxon>
    </lineage>
</organism>
<dbReference type="Proteomes" id="UP000281594">
    <property type="component" value="Unassembled WGS sequence"/>
</dbReference>
<dbReference type="PROSITE" id="PS51318">
    <property type="entry name" value="TAT"/>
    <property type="match status" value="1"/>
</dbReference>
<dbReference type="SUPFAM" id="SSF50370">
    <property type="entry name" value="Ricin B-like lectins"/>
    <property type="match status" value="1"/>
</dbReference>
<dbReference type="KEGG" id="src:M271_02430"/>
<evidence type="ECO:0000313" key="11">
    <source>
        <dbReference type="Proteomes" id="UP000281594"/>
    </source>
</evidence>
<dbReference type="GO" id="GO:0004560">
    <property type="term" value="F:alpha-L-fucosidase activity"/>
    <property type="evidence" value="ECO:0007669"/>
    <property type="project" value="InterPro"/>
</dbReference>
<dbReference type="InterPro" id="IPR017853">
    <property type="entry name" value="GH"/>
</dbReference>
<dbReference type="SMART" id="SM00812">
    <property type="entry name" value="Alpha_L_fucos"/>
    <property type="match status" value="1"/>
</dbReference>
<dbReference type="InterPro" id="IPR000772">
    <property type="entry name" value="Ricin_B_lectin"/>
</dbReference>
<feature type="signal peptide" evidence="7">
    <location>
        <begin position="1"/>
        <end position="34"/>
    </location>
</feature>
<dbReference type="SUPFAM" id="SSF51445">
    <property type="entry name" value="(Trans)glycosidases"/>
    <property type="match status" value="1"/>
</dbReference>
<dbReference type="Gene3D" id="3.20.20.80">
    <property type="entry name" value="Glycosidases"/>
    <property type="match status" value="1"/>
</dbReference>
<dbReference type="RefSeq" id="WP_020865518.1">
    <property type="nucleotide sequence ID" value="NC_022785.1"/>
</dbReference>
<dbReference type="InterPro" id="IPR013780">
    <property type="entry name" value="Glyco_hydro_b"/>
</dbReference>
<name>A0A0A0N6L9_STRRN</name>
<dbReference type="InterPro" id="IPR016286">
    <property type="entry name" value="FUC_metazoa-typ"/>
</dbReference>
<evidence type="ECO:0000256" key="1">
    <source>
        <dbReference type="ARBA" id="ARBA00004071"/>
    </source>
</evidence>
<feature type="chain" id="PRO_5030003300" description="alpha-L-fucosidase" evidence="7">
    <location>
        <begin position="35"/>
        <end position="660"/>
    </location>
</feature>
<dbReference type="Gene3D" id="2.60.40.1180">
    <property type="entry name" value="Golgi alpha-mannosidase II"/>
    <property type="match status" value="1"/>
</dbReference>
<evidence type="ECO:0000259" key="9">
    <source>
        <dbReference type="Pfam" id="PF14200"/>
    </source>
</evidence>
<dbReference type="InterPro" id="IPR057739">
    <property type="entry name" value="Glyco_hydro_29_N"/>
</dbReference>
<feature type="domain" description="Ricin B lectin" evidence="9">
    <location>
        <begin position="606"/>
        <end position="658"/>
    </location>
</feature>
<evidence type="ECO:0000256" key="6">
    <source>
        <dbReference type="ARBA" id="ARBA00023295"/>
    </source>
</evidence>
<dbReference type="eggNOG" id="COG3669">
    <property type="taxonomic scope" value="Bacteria"/>
</dbReference>
<dbReference type="AlphaFoldDB" id="A0A0A0N6L9"/>
<dbReference type="STRING" id="1343740.M271_02430"/>
<accession>A0A0A0N6L9</accession>
<sequence>MSSSSLPLSRRRLLAAAGAATAFGLLRFAPEAAATDGPGSYTASWSSVDQHPPAPAWFQDAKFGIYYHWGVFSVPAFGNEWYPRNMYIGGSAENRHHIATYGDPSVWPYNNFIDGARDKTGNYVQFAPKPVSQGGKWDPDAWAQLFKAAGARFAGPVAEHHDGFSMWNSHSNPWNSVRHGPRLDLVGLQAQAIRGQGLKFMASLHHAYHFNGYYDHVPSQSDPALRVLYAQQGSAAENKLWYDKLTEIIDGYQPDLVWQDFDLNLVQESYRLEFLAHYYNQAVSWNKDVVATYKDGLNNKGEVFDFERGGPAGLLTPYWLTDDSVSSSSWCYTEGIGYYSTQALLHSLIDRVSKGGSMLLNIAPMSDGTIPSGQRSILLAMGDWLGRFGEAVYSTRSWASYGEGPTKMGGGSFSGPVAGKPQDVRFTRSRDNKVLYATALGWQGGTMTITTLNSNQINLSSLTGAKLLNDTAGAYLDLPAPVQDASGLHLTMPSSNPPFSALAYTVKLTFSGEIPVLGAPGGSTTWVKIANVTSGLALDSGGDVASGSNLKQWNYDGSTNLHWQLIDLGNGYYRIMNRTNGMAADSWGDSANGAPARQEVWNGGNSQQWSLGSLGGNRYQIINRGTGTALDGGGSTTVGSTTVMWTPNSSTNNEWTITGV</sequence>
<dbReference type="PRINTS" id="PR00741">
    <property type="entry name" value="GLHYDRLASE29"/>
</dbReference>
<reference evidence="10 11" key="1">
    <citation type="journal article" date="2018" name="J. Biol. Chem.">
        <title>Discovery of the actinoplanic acid pathway in Streptomyces rapamycinicus reveals a genetically conserved synergism with rapamycin.</title>
        <authorList>
            <person name="Mrak P."/>
            <person name="Krastel P."/>
            <person name="Pivk Lukancic P."/>
            <person name="Tao J."/>
            <person name="Pistorius D."/>
            <person name="Moore C.M."/>
        </authorList>
    </citation>
    <scope>NUCLEOTIDE SEQUENCE [LARGE SCALE GENOMIC DNA]</scope>
    <source>
        <strain evidence="10 11">NRRL 5491</strain>
    </source>
</reference>
<feature type="domain" description="Ricin B lectin" evidence="9">
    <location>
        <begin position="525"/>
        <end position="598"/>
    </location>
</feature>
<dbReference type="PANTHER" id="PTHR10030:SF37">
    <property type="entry name" value="ALPHA-L-FUCOSIDASE-RELATED"/>
    <property type="match status" value="1"/>
</dbReference>
<comment type="similarity">
    <text evidence="2">Belongs to the glycosyl hydrolase 29 family.</text>
</comment>
<evidence type="ECO:0000256" key="5">
    <source>
        <dbReference type="ARBA" id="ARBA00022801"/>
    </source>
</evidence>
<dbReference type="PROSITE" id="PS50231">
    <property type="entry name" value="RICIN_B_LECTIN"/>
    <property type="match status" value="1"/>
</dbReference>
<evidence type="ECO:0000256" key="2">
    <source>
        <dbReference type="ARBA" id="ARBA00007951"/>
    </source>
</evidence>
<evidence type="ECO:0000256" key="3">
    <source>
        <dbReference type="ARBA" id="ARBA00012662"/>
    </source>
</evidence>
<dbReference type="EMBL" id="QYCY01000002">
    <property type="protein sequence ID" value="RLV75776.1"/>
    <property type="molecule type" value="Genomic_DNA"/>
</dbReference>
<keyword evidence="6" id="KW-0326">Glycosidase</keyword>
<keyword evidence="4 7" id="KW-0732">Signal</keyword>
<evidence type="ECO:0000256" key="4">
    <source>
        <dbReference type="ARBA" id="ARBA00022729"/>
    </source>
</evidence>
<comment type="caution">
    <text evidence="10">The sequence shown here is derived from an EMBL/GenBank/DDBJ whole genome shotgun (WGS) entry which is preliminary data.</text>
</comment>